<feature type="non-terminal residue" evidence="2">
    <location>
        <position position="1"/>
    </location>
</feature>
<dbReference type="EMBL" id="CAJOAZ010026409">
    <property type="protein sequence ID" value="CAF4400852.1"/>
    <property type="molecule type" value="Genomic_DNA"/>
</dbReference>
<organism evidence="2 3">
    <name type="scientific">Adineta steineri</name>
    <dbReference type="NCBI Taxonomy" id="433720"/>
    <lineage>
        <taxon>Eukaryota</taxon>
        <taxon>Metazoa</taxon>
        <taxon>Spiralia</taxon>
        <taxon>Gnathifera</taxon>
        <taxon>Rotifera</taxon>
        <taxon>Eurotatoria</taxon>
        <taxon>Bdelloidea</taxon>
        <taxon>Adinetida</taxon>
        <taxon>Adinetidae</taxon>
        <taxon>Adineta</taxon>
    </lineage>
</organism>
<sequence>GSPLPGGVVQEGNDLVIRNPHPDQAGSYICTITHPDGRQDRIAVQLDHPHGHQFPGQAGPQPEVAPHRPQPIGEDKLENKTDSQQIMITKLPKRKGYLN</sequence>
<gene>
    <name evidence="2" type="ORF">OXD698_LOCUS51445</name>
</gene>
<evidence type="ECO:0000256" key="1">
    <source>
        <dbReference type="SAM" id="MobiDB-lite"/>
    </source>
</evidence>
<proteinExistence type="predicted"/>
<protein>
    <submittedName>
        <fullName evidence="2">Uncharacterized protein</fullName>
    </submittedName>
</protein>
<feature type="region of interest" description="Disordered" evidence="1">
    <location>
        <begin position="48"/>
        <end position="99"/>
    </location>
</feature>
<reference evidence="2" key="1">
    <citation type="submission" date="2021-02" db="EMBL/GenBank/DDBJ databases">
        <authorList>
            <person name="Nowell W R."/>
        </authorList>
    </citation>
    <scope>NUCLEOTIDE SEQUENCE</scope>
</reference>
<dbReference type="Proteomes" id="UP000663844">
    <property type="component" value="Unassembled WGS sequence"/>
</dbReference>
<comment type="caution">
    <text evidence="2">The sequence shown here is derived from an EMBL/GenBank/DDBJ whole genome shotgun (WGS) entry which is preliminary data.</text>
</comment>
<accession>A0A820PCL6</accession>
<dbReference type="AlphaFoldDB" id="A0A820PCL6"/>
<evidence type="ECO:0000313" key="2">
    <source>
        <dbReference type="EMBL" id="CAF4400852.1"/>
    </source>
</evidence>
<evidence type="ECO:0000313" key="3">
    <source>
        <dbReference type="Proteomes" id="UP000663844"/>
    </source>
</evidence>
<name>A0A820PCL6_9BILA</name>